<comment type="caution">
    <text evidence="12">The sequence shown here is derived from an EMBL/GenBank/DDBJ whole genome shotgun (WGS) entry which is preliminary data.</text>
</comment>
<dbReference type="AlphaFoldDB" id="A0A2G8KAM6"/>
<evidence type="ECO:0000313" key="13">
    <source>
        <dbReference type="Proteomes" id="UP000230750"/>
    </source>
</evidence>
<dbReference type="PANTHER" id="PTHR12317:SF79">
    <property type="entry name" value="ACYLTRANSFERASE"/>
    <property type="match status" value="1"/>
</dbReference>
<dbReference type="EMBL" id="MRZV01000739">
    <property type="protein sequence ID" value="PIK45023.1"/>
    <property type="molecule type" value="Genomic_DNA"/>
</dbReference>
<dbReference type="OrthoDB" id="264532at2759"/>
<dbReference type="CDD" id="cd07987">
    <property type="entry name" value="LPLAT_MGAT-like"/>
    <property type="match status" value="1"/>
</dbReference>
<dbReference type="GO" id="GO:0019432">
    <property type="term" value="P:triglyceride biosynthetic process"/>
    <property type="evidence" value="ECO:0007669"/>
    <property type="project" value="TreeGrafter"/>
</dbReference>
<gene>
    <name evidence="12" type="ORF">BSL78_18115</name>
</gene>
<organism evidence="12 13">
    <name type="scientific">Stichopus japonicus</name>
    <name type="common">Sea cucumber</name>
    <dbReference type="NCBI Taxonomy" id="307972"/>
    <lineage>
        <taxon>Eukaryota</taxon>
        <taxon>Metazoa</taxon>
        <taxon>Echinodermata</taxon>
        <taxon>Eleutherozoa</taxon>
        <taxon>Echinozoa</taxon>
        <taxon>Holothuroidea</taxon>
        <taxon>Aspidochirotacea</taxon>
        <taxon>Aspidochirotida</taxon>
        <taxon>Stichopodidae</taxon>
        <taxon>Apostichopus</taxon>
    </lineage>
</organism>
<keyword evidence="3" id="KW-0444">Lipid biosynthesis</keyword>
<keyword evidence="8" id="KW-0443">Lipid metabolism</keyword>
<feature type="transmembrane region" description="Helical" evidence="11">
    <location>
        <begin position="34"/>
        <end position="54"/>
    </location>
</feature>
<keyword evidence="10" id="KW-0012">Acyltransferase</keyword>
<evidence type="ECO:0000256" key="2">
    <source>
        <dbReference type="ARBA" id="ARBA00005420"/>
    </source>
</evidence>
<dbReference type="PANTHER" id="PTHR12317">
    <property type="entry name" value="DIACYLGLYCEROL O-ACYLTRANSFERASE"/>
    <property type="match status" value="1"/>
</dbReference>
<dbReference type="InterPro" id="IPR007130">
    <property type="entry name" value="DAGAT"/>
</dbReference>
<protein>
    <recommendedName>
        <fullName evidence="14">Acyltransferase</fullName>
    </recommendedName>
</protein>
<keyword evidence="7 11" id="KW-1133">Transmembrane helix</keyword>
<comment type="subcellular location">
    <subcellularLocation>
        <location evidence="1">Endoplasmic reticulum membrane</location>
        <topology evidence="1">Multi-pass membrane protein</topology>
    </subcellularLocation>
</comment>
<keyword evidence="6" id="KW-0256">Endoplasmic reticulum</keyword>
<evidence type="ECO:0000256" key="6">
    <source>
        <dbReference type="ARBA" id="ARBA00022824"/>
    </source>
</evidence>
<keyword evidence="4" id="KW-0808">Transferase</keyword>
<dbReference type="Pfam" id="PF03982">
    <property type="entry name" value="DAGAT"/>
    <property type="match status" value="1"/>
</dbReference>
<evidence type="ECO:0000256" key="1">
    <source>
        <dbReference type="ARBA" id="ARBA00004477"/>
    </source>
</evidence>
<proteinExistence type="inferred from homology"/>
<evidence type="ECO:0000256" key="8">
    <source>
        <dbReference type="ARBA" id="ARBA00023098"/>
    </source>
</evidence>
<evidence type="ECO:0000256" key="10">
    <source>
        <dbReference type="ARBA" id="ARBA00023315"/>
    </source>
</evidence>
<comment type="similarity">
    <text evidence="2">Belongs to the diacylglycerol acyltransferase family.</text>
</comment>
<evidence type="ECO:0000256" key="3">
    <source>
        <dbReference type="ARBA" id="ARBA00022516"/>
    </source>
</evidence>
<dbReference type="STRING" id="307972.A0A2G8KAM6"/>
<evidence type="ECO:0000256" key="11">
    <source>
        <dbReference type="SAM" id="Phobius"/>
    </source>
</evidence>
<reference evidence="12 13" key="1">
    <citation type="journal article" date="2017" name="PLoS Biol.">
        <title>The sea cucumber genome provides insights into morphological evolution and visceral regeneration.</title>
        <authorList>
            <person name="Zhang X."/>
            <person name="Sun L."/>
            <person name="Yuan J."/>
            <person name="Sun Y."/>
            <person name="Gao Y."/>
            <person name="Zhang L."/>
            <person name="Li S."/>
            <person name="Dai H."/>
            <person name="Hamel J.F."/>
            <person name="Liu C."/>
            <person name="Yu Y."/>
            <person name="Liu S."/>
            <person name="Lin W."/>
            <person name="Guo K."/>
            <person name="Jin S."/>
            <person name="Xu P."/>
            <person name="Storey K.B."/>
            <person name="Huan P."/>
            <person name="Zhang T."/>
            <person name="Zhou Y."/>
            <person name="Zhang J."/>
            <person name="Lin C."/>
            <person name="Li X."/>
            <person name="Xing L."/>
            <person name="Huo D."/>
            <person name="Sun M."/>
            <person name="Wang L."/>
            <person name="Mercier A."/>
            <person name="Li F."/>
            <person name="Yang H."/>
            <person name="Xiang J."/>
        </authorList>
    </citation>
    <scope>NUCLEOTIDE SEQUENCE [LARGE SCALE GENOMIC DNA]</scope>
    <source>
        <strain evidence="12">Shaxun</strain>
        <tissue evidence="12">Muscle</tissue>
    </source>
</reference>
<evidence type="ECO:0000256" key="7">
    <source>
        <dbReference type="ARBA" id="ARBA00022989"/>
    </source>
</evidence>
<evidence type="ECO:0000256" key="5">
    <source>
        <dbReference type="ARBA" id="ARBA00022692"/>
    </source>
</evidence>
<evidence type="ECO:0000256" key="9">
    <source>
        <dbReference type="ARBA" id="ARBA00023136"/>
    </source>
</evidence>
<evidence type="ECO:0000313" key="12">
    <source>
        <dbReference type="EMBL" id="PIK45023.1"/>
    </source>
</evidence>
<keyword evidence="13" id="KW-1185">Reference proteome</keyword>
<dbReference type="GO" id="GO:0004144">
    <property type="term" value="F:diacylglycerol O-acyltransferase activity"/>
    <property type="evidence" value="ECO:0007669"/>
    <property type="project" value="TreeGrafter"/>
</dbReference>
<name>A0A2G8KAM6_STIJA</name>
<sequence>MDAKSNRFSFLGVKWAPLSIPIHRRVETLSMFHYWYMFLLGCVSSFFLVTYLAISRYYIILLIFATYIYLDRHTPERGGRRSQWFRKLAVFRYLAEYFPMKLHKTVDLDPNKTYLGGFHPHGIMATGLFIHFGTEGTYFSELFPGITSHVLTLGGWFNFPLIRDYIMLTGICSVSRPSVDFLLTQPGHMTCIAVGGAKESLLSRPGVHKLYLQNRKGFIKRAVTAGACLVPVYSFGETNMYNQADNPEGSLLSSFKT</sequence>
<keyword evidence="9 11" id="KW-0472">Membrane</keyword>
<dbReference type="Proteomes" id="UP000230750">
    <property type="component" value="Unassembled WGS sequence"/>
</dbReference>
<dbReference type="GO" id="GO:0005789">
    <property type="term" value="C:endoplasmic reticulum membrane"/>
    <property type="evidence" value="ECO:0007669"/>
    <property type="project" value="UniProtKB-SubCell"/>
</dbReference>
<evidence type="ECO:0008006" key="14">
    <source>
        <dbReference type="Google" id="ProtNLM"/>
    </source>
</evidence>
<evidence type="ECO:0000256" key="4">
    <source>
        <dbReference type="ARBA" id="ARBA00022679"/>
    </source>
</evidence>
<keyword evidence="5 11" id="KW-0812">Transmembrane</keyword>
<accession>A0A2G8KAM6</accession>